<dbReference type="Pfam" id="PF03466">
    <property type="entry name" value="LysR_substrate"/>
    <property type="match status" value="1"/>
</dbReference>
<protein>
    <submittedName>
        <fullName evidence="6">LysR family transcriptional regulator</fullName>
    </submittedName>
</protein>
<reference evidence="6 7" key="1">
    <citation type="submission" date="2019-12" db="EMBL/GenBank/DDBJ databases">
        <title>Maritimibacter sp. nov. sp. isolated from sea sand.</title>
        <authorList>
            <person name="Kim J."/>
            <person name="Jeong S.E."/>
            <person name="Jung H.S."/>
            <person name="Jeon C.O."/>
        </authorList>
    </citation>
    <scope>NUCLEOTIDE SEQUENCE [LARGE SCALE GENOMIC DNA]</scope>
    <source>
        <strain evidence="6 7">DP07</strain>
    </source>
</reference>
<evidence type="ECO:0000256" key="1">
    <source>
        <dbReference type="ARBA" id="ARBA00009437"/>
    </source>
</evidence>
<dbReference type="EMBL" id="WTUX01000013">
    <property type="protein sequence ID" value="MZR13700.1"/>
    <property type="molecule type" value="Genomic_DNA"/>
</dbReference>
<dbReference type="Proteomes" id="UP000467322">
    <property type="component" value="Unassembled WGS sequence"/>
</dbReference>
<dbReference type="InterPro" id="IPR036390">
    <property type="entry name" value="WH_DNA-bd_sf"/>
</dbReference>
<dbReference type="FunFam" id="1.10.10.10:FF:000001">
    <property type="entry name" value="LysR family transcriptional regulator"/>
    <property type="match status" value="1"/>
</dbReference>
<dbReference type="RefSeq" id="WP_161351836.1">
    <property type="nucleotide sequence ID" value="NZ_WTUX01000013.1"/>
</dbReference>
<dbReference type="SUPFAM" id="SSF53850">
    <property type="entry name" value="Periplasmic binding protein-like II"/>
    <property type="match status" value="1"/>
</dbReference>
<dbReference type="Gene3D" id="1.10.10.10">
    <property type="entry name" value="Winged helix-like DNA-binding domain superfamily/Winged helix DNA-binding domain"/>
    <property type="match status" value="1"/>
</dbReference>
<accession>A0A845M072</accession>
<evidence type="ECO:0000313" key="7">
    <source>
        <dbReference type="Proteomes" id="UP000467322"/>
    </source>
</evidence>
<dbReference type="GO" id="GO:0003700">
    <property type="term" value="F:DNA-binding transcription factor activity"/>
    <property type="evidence" value="ECO:0007669"/>
    <property type="project" value="InterPro"/>
</dbReference>
<gene>
    <name evidence="6" type="ORF">GQE99_11800</name>
</gene>
<dbReference type="PANTHER" id="PTHR30346">
    <property type="entry name" value="TRANSCRIPTIONAL DUAL REGULATOR HCAR-RELATED"/>
    <property type="match status" value="1"/>
</dbReference>
<dbReference type="Pfam" id="PF00126">
    <property type="entry name" value="HTH_1"/>
    <property type="match status" value="1"/>
</dbReference>
<keyword evidence="2" id="KW-0805">Transcription regulation</keyword>
<dbReference type="PANTHER" id="PTHR30346:SF28">
    <property type="entry name" value="HTH-TYPE TRANSCRIPTIONAL REGULATOR CYNR"/>
    <property type="match status" value="1"/>
</dbReference>
<sequence length="305" mass="33848">MEVRQVEMFLRICEHGSINKAAAALRMSQPSLSRWIALLERDLGTQLFVRTRQGIRLTDAGQVLADRARPVLRQFELLRDDVGNKSLRQVNLAIPLSMQRLLTAPFADRVLSRSPELRMRVYEGINNSIRVWMENGLLDTAVIVETERVPENFTSRPLLRENLMLVGDHAAGLSLDAPVPLSKLDDLPIILPGPPNSISAQVAHALARAGYSYNNVFEAEILSLCLELAGRGRGYTVMPYCALEGRLGPDAALTAAPIEGLNVVWKLCINKSRAYAVANRSLVDELTEFIATQVENGAWTFTELF</sequence>
<dbReference type="AlphaFoldDB" id="A0A845M072"/>
<keyword evidence="4" id="KW-0804">Transcription</keyword>
<dbReference type="GO" id="GO:0032993">
    <property type="term" value="C:protein-DNA complex"/>
    <property type="evidence" value="ECO:0007669"/>
    <property type="project" value="TreeGrafter"/>
</dbReference>
<dbReference type="InterPro" id="IPR036388">
    <property type="entry name" value="WH-like_DNA-bd_sf"/>
</dbReference>
<evidence type="ECO:0000256" key="4">
    <source>
        <dbReference type="ARBA" id="ARBA00023163"/>
    </source>
</evidence>
<dbReference type="InterPro" id="IPR005119">
    <property type="entry name" value="LysR_subst-bd"/>
</dbReference>
<feature type="domain" description="HTH lysR-type" evidence="5">
    <location>
        <begin position="1"/>
        <end position="58"/>
    </location>
</feature>
<dbReference type="PROSITE" id="PS50931">
    <property type="entry name" value="HTH_LYSR"/>
    <property type="match status" value="1"/>
</dbReference>
<comment type="similarity">
    <text evidence="1">Belongs to the LysR transcriptional regulatory family.</text>
</comment>
<name>A0A845M072_9RHOB</name>
<dbReference type="InterPro" id="IPR000847">
    <property type="entry name" value="LysR_HTH_N"/>
</dbReference>
<dbReference type="Gene3D" id="3.40.190.290">
    <property type="match status" value="1"/>
</dbReference>
<evidence type="ECO:0000313" key="6">
    <source>
        <dbReference type="EMBL" id="MZR13700.1"/>
    </source>
</evidence>
<dbReference type="GO" id="GO:0003677">
    <property type="term" value="F:DNA binding"/>
    <property type="evidence" value="ECO:0007669"/>
    <property type="project" value="UniProtKB-KW"/>
</dbReference>
<dbReference type="SUPFAM" id="SSF46785">
    <property type="entry name" value="Winged helix' DNA-binding domain"/>
    <property type="match status" value="1"/>
</dbReference>
<organism evidence="6 7">
    <name type="scientific">Maritimibacter harenae</name>
    <dbReference type="NCBI Taxonomy" id="2606218"/>
    <lineage>
        <taxon>Bacteria</taxon>
        <taxon>Pseudomonadati</taxon>
        <taxon>Pseudomonadota</taxon>
        <taxon>Alphaproteobacteria</taxon>
        <taxon>Rhodobacterales</taxon>
        <taxon>Roseobacteraceae</taxon>
        <taxon>Maritimibacter</taxon>
    </lineage>
</organism>
<evidence type="ECO:0000256" key="3">
    <source>
        <dbReference type="ARBA" id="ARBA00023125"/>
    </source>
</evidence>
<comment type="caution">
    <text evidence="6">The sequence shown here is derived from an EMBL/GenBank/DDBJ whole genome shotgun (WGS) entry which is preliminary data.</text>
</comment>
<keyword evidence="7" id="KW-1185">Reference proteome</keyword>
<proteinExistence type="inferred from homology"/>
<keyword evidence="3" id="KW-0238">DNA-binding</keyword>
<evidence type="ECO:0000256" key="2">
    <source>
        <dbReference type="ARBA" id="ARBA00023015"/>
    </source>
</evidence>
<evidence type="ECO:0000259" key="5">
    <source>
        <dbReference type="PROSITE" id="PS50931"/>
    </source>
</evidence>
<dbReference type="PRINTS" id="PR00039">
    <property type="entry name" value="HTHLYSR"/>
</dbReference>